<keyword evidence="2" id="KW-0472">Membrane</keyword>
<sequence>MGIRFDRWTLLKLIEVILVIVCLVFKRVTDDEASRLFLYLQKLSREWSLLNNVTWSRLGDAVADATYGGYLIITTALFFGRLMGEFPTQRRIAEFILLGVGAILFIALGSLSFAALDSVPPDLVDNAAIVGTLSLVTGALFLLDMGGPKAKPPPAQPSHRRTSKSRPLESKNISQQVYDIEKELQKSEMTHLDSFDQKKHKEIQRNGVQNGKSHHNGLVMEMEPPKDTKGYHQMKDDFPRRFSVYGKDVTDYGGNETDDTEDMRVPPQMEQHSPVWSHIRKGQYGKYDTISPPIMLPKPNKQDAERPPSRPGDPGYVQYTAQHWGEVATKTPRHSPTQV</sequence>
<evidence type="ECO:0000313" key="3">
    <source>
        <dbReference type="EMBL" id="KAJ8956715.1"/>
    </source>
</evidence>
<feature type="region of interest" description="Disordered" evidence="1">
    <location>
        <begin position="287"/>
        <end position="339"/>
    </location>
</feature>
<reference evidence="3" key="1">
    <citation type="journal article" date="2023" name="Insect Mol. Biol.">
        <title>Genome sequencing provides insights into the evolution of gene families encoding plant cell wall-degrading enzymes in longhorned beetles.</title>
        <authorList>
            <person name="Shin N.R."/>
            <person name="Okamura Y."/>
            <person name="Kirsch R."/>
            <person name="Pauchet Y."/>
        </authorList>
    </citation>
    <scope>NUCLEOTIDE SEQUENCE</scope>
    <source>
        <strain evidence="3">AMC_N1</strain>
    </source>
</reference>
<dbReference type="EMBL" id="JAPWTK010000028">
    <property type="protein sequence ID" value="KAJ8956715.1"/>
    <property type="molecule type" value="Genomic_DNA"/>
</dbReference>
<organism evidence="3 4">
    <name type="scientific">Aromia moschata</name>
    <dbReference type="NCBI Taxonomy" id="1265417"/>
    <lineage>
        <taxon>Eukaryota</taxon>
        <taxon>Metazoa</taxon>
        <taxon>Ecdysozoa</taxon>
        <taxon>Arthropoda</taxon>
        <taxon>Hexapoda</taxon>
        <taxon>Insecta</taxon>
        <taxon>Pterygota</taxon>
        <taxon>Neoptera</taxon>
        <taxon>Endopterygota</taxon>
        <taxon>Coleoptera</taxon>
        <taxon>Polyphaga</taxon>
        <taxon>Cucujiformia</taxon>
        <taxon>Chrysomeloidea</taxon>
        <taxon>Cerambycidae</taxon>
        <taxon>Cerambycinae</taxon>
        <taxon>Callichromatini</taxon>
        <taxon>Aromia</taxon>
    </lineage>
</organism>
<feature type="transmembrane region" description="Helical" evidence="2">
    <location>
        <begin position="127"/>
        <end position="143"/>
    </location>
</feature>
<feature type="transmembrane region" description="Helical" evidence="2">
    <location>
        <begin position="95"/>
        <end position="115"/>
    </location>
</feature>
<dbReference type="Proteomes" id="UP001162162">
    <property type="component" value="Unassembled WGS sequence"/>
</dbReference>
<feature type="transmembrane region" description="Helical" evidence="2">
    <location>
        <begin position="9"/>
        <end position="28"/>
    </location>
</feature>
<evidence type="ECO:0000256" key="1">
    <source>
        <dbReference type="SAM" id="MobiDB-lite"/>
    </source>
</evidence>
<protein>
    <submittedName>
        <fullName evidence="3">Uncharacterized protein</fullName>
    </submittedName>
</protein>
<keyword evidence="4" id="KW-1185">Reference proteome</keyword>
<proteinExistence type="predicted"/>
<feature type="transmembrane region" description="Helical" evidence="2">
    <location>
        <begin position="65"/>
        <end position="83"/>
    </location>
</feature>
<gene>
    <name evidence="3" type="ORF">NQ318_014070</name>
</gene>
<name>A0AAV8YYH5_9CUCU</name>
<keyword evidence="2" id="KW-0812">Transmembrane</keyword>
<accession>A0AAV8YYH5</accession>
<evidence type="ECO:0000256" key="2">
    <source>
        <dbReference type="SAM" id="Phobius"/>
    </source>
</evidence>
<comment type="caution">
    <text evidence="3">The sequence shown here is derived from an EMBL/GenBank/DDBJ whole genome shotgun (WGS) entry which is preliminary data.</text>
</comment>
<dbReference type="AlphaFoldDB" id="A0AAV8YYH5"/>
<feature type="region of interest" description="Disordered" evidence="1">
    <location>
        <begin position="255"/>
        <end position="275"/>
    </location>
</feature>
<feature type="region of interest" description="Disordered" evidence="1">
    <location>
        <begin position="147"/>
        <end position="172"/>
    </location>
</feature>
<keyword evidence="2" id="KW-1133">Transmembrane helix</keyword>
<evidence type="ECO:0000313" key="4">
    <source>
        <dbReference type="Proteomes" id="UP001162162"/>
    </source>
</evidence>